<sequence length="175" mass="19495">MNLKEKFRHVLNFPKEGIDFIDITTVLQDKDAFKYAIDSLVGLVKDLDFELIVGPESRGFIFGAPVAYVLNKGLVLVRKKGKLPYKTVSVEYELEYGKDVLEMHIDAIKPGQKVVIIDDLLATGGTTLSNIKLVEKLGGEVVGIAYLVELTYLNGRENLKGYDVRSVVQFESSLI</sequence>
<keyword evidence="14" id="KW-1185">Reference proteome</keyword>
<evidence type="ECO:0000256" key="4">
    <source>
        <dbReference type="ARBA" id="ARBA00004659"/>
    </source>
</evidence>
<name>A0ABN6E5J5_9FIRM</name>
<evidence type="ECO:0000256" key="3">
    <source>
        <dbReference type="ARBA" id="ARBA00004496"/>
    </source>
</evidence>
<evidence type="ECO:0000313" key="14">
    <source>
        <dbReference type="Proteomes" id="UP000663623"/>
    </source>
</evidence>
<gene>
    <name evidence="11 13" type="primary">apt</name>
    <name evidence="13" type="ORF">CaldiYA01_06060</name>
</gene>
<evidence type="ECO:0000256" key="5">
    <source>
        <dbReference type="ARBA" id="ARBA00008391"/>
    </source>
</evidence>
<evidence type="ECO:0000256" key="6">
    <source>
        <dbReference type="ARBA" id="ARBA00011893"/>
    </source>
</evidence>
<keyword evidence="9 11" id="KW-0808">Transferase</keyword>
<evidence type="ECO:0000256" key="7">
    <source>
        <dbReference type="ARBA" id="ARBA00022490"/>
    </source>
</evidence>
<dbReference type="NCBIfam" id="NF002634">
    <property type="entry name" value="PRK02304.1-3"/>
    <property type="match status" value="1"/>
</dbReference>
<proteinExistence type="inferred from homology"/>
<keyword evidence="10 11" id="KW-0660">Purine salvage</keyword>
<dbReference type="SUPFAM" id="SSF53271">
    <property type="entry name" value="PRTase-like"/>
    <property type="match status" value="1"/>
</dbReference>
<dbReference type="RefSeq" id="WP_207181192.1">
    <property type="nucleotide sequence ID" value="NZ_AP024480.1"/>
</dbReference>
<dbReference type="EMBL" id="AP024480">
    <property type="protein sequence ID" value="BCS80646.1"/>
    <property type="molecule type" value="Genomic_DNA"/>
</dbReference>
<evidence type="ECO:0000256" key="10">
    <source>
        <dbReference type="ARBA" id="ARBA00022726"/>
    </source>
</evidence>
<evidence type="ECO:0000259" key="12">
    <source>
        <dbReference type="Pfam" id="PF00156"/>
    </source>
</evidence>
<comment type="similarity">
    <text evidence="5 11">Belongs to the purine/pyrimidine phosphoribosyltransferase family.</text>
</comment>
<dbReference type="InterPro" id="IPR005764">
    <property type="entry name" value="Ade_phspho_trans"/>
</dbReference>
<evidence type="ECO:0000256" key="11">
    <source>
        <dbReference type="HAMAP-Rule" id="MF_00004"/>
    </source>
</evidence>
<dbReference type="CDD" id="cd06223">
    <property type="entry name" value="PRTases_typeI"/>
    <property type="match status" value="1"/>
</dbReference>
<dbReference type="EC" id="2.4.2.7" evidence="6 11"/>
<comment type="catalytic activity">
    <reaction evidence="1 11">
        <text>AMP + diphosphate = 5-phospho-alpha-D-ribose 1-diphosphate + adenine</text>
        <dbReference type="Rhea" id="RHEA:16609"/>
        <dbReference type="ChEBI" id="CHEBI:16708"/>
        <dbReference type="ChEBI" id="CHEBI:33019"/>
        <dbReference type="ChEBI" id="CHEBI:58017"/>
        <dbReference type="ChEBI" id="CHEBI:456215"/>
        <dbReference type="EC" id="2.4.2.7"/>
    </reaction>
</comment>
<evidence type="ECO:0000256" key="9">
    <source>
        <dbReference type="ARBA" id="ARBA00022679"/>
    </source>
</evidence>
<dbReference type="NCBIfam" id="TIGR01090">
    <property type="entry name" value="apt"/>
    <property type="match status" value="1"/>
</dbReference>
<organism evidence="13 14">
    <name type="scientific">Caldicellulosiruptor diazotrophicus</name>
    <dbReference type="NCBI Taxonomy" id="2806205"/>
    <lineage>
        <taxon>Bacteria</taxon>
        <taxon>Bacillati</taxon>
        <taxon>Bacillota</taxon>
        <taxon>Bacillota incertae sedis</taxon>
        <taxon>Caldicellulosiruptorales</taxon>
        <taxon>Caldicellulosiruptoraceae</taxon>
        <taxon>Caldicellulosiruptor</taxon>
    </lineage>
</organism>
<keyword evidence="7 11" id="KW-0963">Cytoplasm</keyword>
<protein>
    <recommendedName>
        <fullName evidence="6 11">Adenine phosphoribosyltransferase</fullName>
        <shortName evidence="11">APRT</shortName>
        <ecNumber evidence="6 11">2.4.2.7</ecNumber>
    </recommendedName>
</protein>
<evidence type="ECO:0000256" key="2">
    <source>
        <dbReference type="ARBA" id="ARBA00003968"/>
    </source>
</evidence>
<evidence type="ECO:0000256" key="1">
    <source>
        <dbReference type="ARBA" id="ARBA00000868"/>
    </source>
</evidence>
<dbReference type="InterPro" id="IPR000836">
    <property type="entry name" value="PRTase_dom"/>
</dbReference>
<dbReference type="PANTHER" id="PTHR32315:SF3">
    <property type="entry name" value="ADENINE PHOSPHORIBOSYLTRANSFERASE"/>
    <property type="match status" value="1"/>
</dbReference>
<dbReference type="Pfam" id="PF00156">
    <property type="entry name" value="Pribosyltran"/>
    <property type="match status" value="1"/>
</dbReference>
<dbReference type="Proteomes" id="UP000663623">
    <property type="component" value="Chromosome"/>
</dbReference>
<dbReference type="GO" id="GO:0016757">
    <property type="term" value="F:glycosyltransferase activity"/>
    <property type="evidence" value="ECO:0007669"/>
    <property type="project" value="UniProtKB-KW"/>
</dbReference>
<keyword evidence="8 11" id="KW-0328">Glycosyltransferase</keyword>
<reference evidence="13 14" key="1">
    <citation type="submission" date="2021-02" db="EMBL/GenBank/DDBJ databases">
        <title>Nitrogen-fixing ability and nitrogen fixation related genes of thermophilic fermentative bacteria in the genus Caldicellulosiruptor.</title>
        <authorList>
            <person name="Chen Y."/>
            <person name="Nishihara A."/>
            <person name="Haruta S."/>
        </authorList>
    </citation>
    <scope>NUCLEOTIDE SEQUENCE [LARGE SCALE GENOMIC DNA]</scope>
    <source>
        <strain evidence="13 14">YA01</strain>
    </source>
</reference>
<dbReference type="NCBIfam" id="NF002633">
    <property type="entry name" value="PRK02304.1-2"/>
    <property type="match status" value="1"/>
</dbReference>
<dbReference type="Gene3D" id="3.40.50.2020">
    <property type="match status" value="1"/>
</dbReference>
<dbReference type="PANTHER" id="PTHR32315">
    <property type="entry name" value="ADENINE PHOSPHORIBOSYLTRANSFERASE"/>
    <property type="match status" value="1"/>
</dbReference>
<dbReference type="InterPro" id="IPR050054">
    <property type="entry name" value="UPRTase/APRTase"/>
</dbReference>
<comment type="function">
    <text evidence="2 11">Catalyzes a salvage reaction resulting in the formation of AMP, that is energically less costly than de novo synthesis.</text>
</comment>
<dbReference type="NCBIfam" id="NF002636">
    <property type="entry name" value="PRK02304.1-5"/>
    <property type="match status" value="1"/>
</dbReference>
<evidence type="ECO:0000256" key="8">
    <source>
        <dbReference type="ARBA" id="ARBA00022676"/>
    </source>
</evidence>
<accession>A0ABN6E5J5</accession>
<comment type="subunit">
    <text evidence="11">Homodimer.</text>
</comment>
<evidence type="ECO:0000313" key="13">
    <source>
        <dbReference type="EMBL" id="BCS80646.1"/>
    </source>
</evidence>
<feature type="domain" description="Phosphoribosyltransferase" evidence="12">
    <location>
        <begin position="51"/>
        <end position="151"/>
    </location>
</feature>
<dbReference type="InterPro" id="IPR029057">
    <property type="entry name" value="PRTase-like"/>
</dbReference>
<comment type="pathway">
    <text evidence="4 11">Purine metabolism; AMP biosynthesis via salvage pathway; AMP from adenine: step 1/1.</text>
</comment>
<dbReference type="HAMAP" id="MF_00004">
    <property type="entry name" value="Aden_phosphoribosyltr"/>
    <property type="match status" value="1"/>
</dbReference>
<comment type="subcellular location">
    <subcellularLocation>
        <location evidence="3 11">Cytoplasm</location>
    </subcellularLocation>
</comment>